<dbReference type="AlphaFoldDB" id="A0A0K0CYC2"/>
<dbReference type="STRING" id="6313.A0A0K0CYC2"/>
<evidence type="ECO:0000313" key="3">
    <source>
        <dbReference type="WBParaSite" id="ACAC_0000263101-mRNA-1"/>
    </source>
</evidence>
<dbReference type="Proteomes" id="UP000035642">
    <property type="component" value="Unassembled WGS sequence"/>
</dbReference>
<dbReference type="WBParaSite" id="ACAC_0000263101-mRNA-1">
    <property type="protein sequence ID" value="ACAC_0000263101-mRNA-1"/>
    <property type="gene ID" value="ACAC_0000263101"/>
</dbReference>
<evidence type="ECO:0000313" key="2">
    <source>
        <dbReference type="Proteomes" id="UP000035642"/>
    </source>
</evidence>
<reference evidence="3" key="2">
    <citation type="submission" date="2017-02" db="UniProtKB">
        <authorList>
            <consortium name="WormBaseParasite"/>
        </authorList>
    </citation>
    <scope>IDENTIFICATION</scope>
</reference>
<reference evidence="2" key="1">
    <citation type="submission" date="2012-09" db="EMBL/GenBank/DDBJ databases">
        <authorList>
            <person name="Martin A.A."/>
        </authorList>
    </citation>
    <scope>NUCLEOTIDE SEQUENCE</scope>
</reference>
<feature type="region of interest" description="Disordered" evidence="1">
    <location>
        <begin position="17"/>
        <end position="57"/>
    </location>
</feature>
<name>A0A0K0CYC2_ANGCA</name>
<keyword evidence="2" id="KW-1185">Reference proteome</keyword>
<feature type="compositionally biased region" description="Basic and acidic residues" evidence="1">
    <location>
        <begin position="225"/>
        <end position="236"/>
    </location>
</feature>
<proteinExistence type="predicted"/>
<sequence length="422" mass="47436">MERVRQRNLELNALLDKDKENSNIAPIEQHLEKSSPGLANDVGPSSGIYAKSPMNNRTNDGDCAVAAAGTTPERLARMRSRFSQLAAEYKEFEMDNEWQKPYSKPKEAYVKGISPRLSIGETRPSVLCTPSGMAQLKLSSNGKSPVSRETLPLKSDTKEVTQKMEPLKEETRRIHFANPIADTQMLDYESSMITTMKSKEDSNRAGDGQVDMSCDEYGAHTYLKKKSEEDSSRDGDGQVDMSSDEYGAHTYLKKLIYQDPVKTSSPNCEKRTITMHKKLTAEISFLEASHCEEANSKDVPVAEETKDVDKAKLSPIRSAVVESAKAKKIAQQLEQRLKSTQSKVFEHQIVEFGHFQTFLKEPGKVTLTAIYMAKHLYNQTEKTLNQNFNHIEHRVFAHLPLSMSLPLNMLCGDQPRSVHMET</sequence>
<feature type="region of interest" description="Disordered" evidence="1">
    <location>
        <begin position="224"/>
        <end position="243"/>
    </location>
</feature>
<protein>
    <submittedName>
        <fullName evidence="3">PH domain-containing protein</fullName>
    </submittedName>
</protein>
<accession>A0A0K0CYC2</accession>
<organism evidence="2 3">
    <name type="scientific">Angiostrongylus cantonensis</name>
    <name type="common">Rat lungworm</name>
    <dbReference type="NCBI Taxonomy" id="6313"/>
    <lineage>
        <taxon>Eukaryota</taxon>
        <taxon>Metazoa</taxon>
        <taxon>Ecdysozoa</taxon>
        <taxon>Nematoda</taxon>
        <taxon>Chromadorea</taxon>
        <taxon>Rhabditida</taxon>
        <taxon>Rhabditina</taxon>
        <taxon>Rhabditomorpha</taxon>
        <taxon>Strongyloidea</taxon>
        <taxon>Metastrongylidae</taxon>
        <taxon>Angiostrongylus</taxon>
    </lineage>
</organism>
<evidence type="ECO:0000256" key="1">
    <source>
        <dbReference type="SAM" id="MobiDB-lite"/>
    </source>
</evidence>